<dbReference type="NCBIfam" id="NF041359">
    <property type="entry name" value="GntG_guanitoxin"/>
    <property type="match status" value="1"/>
</dbReference>
<evidence type="ECO:0000259" key="7">
    <source>
        <dbReference type="Pfam" id="PF01212"/>
    </source>
</evidence>
<dbReference type="EMBL" id="NESQ01000031">
    <property type="protein sequence ID" value="PUU82259.1"/>
    <property type="molecule type" value="Genomic_DNA"/>
</dbReference>
<evidence type="ECO:0000256" key="5">
    <source>
        <dbReference type="PIRSR" id="PIRSR017617-1"/>
    </source>
</evidence>
<evidence type="ECO:0000256" key="3">
    <source>
        <dbReference type="ARBA" id="ARBA00022898"/>
    </source>
</evidence>
<keyword evidence="3" id="KW-0663">Pyridoxal phosphate</keyword>
<gene>
    <name evidence="8" type="ORF">B9Z19DRAFT_1075327</name>
</gene>
<keyword evidence="9" id="KW-1185">Reference proteome</keyword>
<dbReference type="Gene3D" id="3.40.640.10">
    <property type="entry name" value="Type I PLP-dependent aspartate aminotransferase-like (Major domain)"/>
    <property type="match status" value="1"/>
</dbReference>
<accession>A0A2T7A3G3</accession>
<dbReference type="Gene3D" id="3.90.1150.10">
    <property type="entry name" value="Aspartate Aminotransferase, domain 1"/>
    <property type="match status" value="1"/>
</dbReference>
<feature type="region of interest" description="Disordered" evidence="6">
    <location>
        <begin position="397"/>
        <end position="424"/>
    </location>
</feature>
<dbReference type="SUPFAM" id="SSF53383">
    <property type="entry name" value="PLP-dependent transferases"/>
    <property type="match status" value="1"/>
</dbReference>
<dbReference type="FunFam" id="3.40.640.10:FF:000030">
    <property type="entry name" value="Low-specificity L-threonine aldolase"/>
    <property type="match status" value="1"/>
</dbReference>
<dbReference type="PIRSF" id="PIRSF017617">
    <property type="entry name" value="Thr_aldolase"/>
    <property type="match status" value="1"/>
</dbReference>
<keyword evidence="8" id="KW-0808">Transferase</keyword>
<organism evidence="8 9">
    <name type="scientific">Tuber borchii</name>
    <name type="common">White truffle</name>
    <dbReference type="NCBI Taxonomy" id="42251"/>
    <lineage>
        <taxon>Eukaryota</taxon>
        <taxon>Fungi</taxon>
        <taxon>Dikarya</taxon>
        <taxon>Ascomycota</taxon>
        <taxon>Pezizomycotina</taxon>
        <taxon>Pezizomycetes</taxon>
        <taxon>Pezizales</taxon>
        <taxon>Tuberaceae</taxon>
        <taxon>Tuber</taxon>
    </lineage>
</organism>
<dbReference type="Pfam" id="PF01212">
    <property type="entry name" value="Beta_elim_lyase"/>
    <property type="match status" value="1"/>
</dbReference>
<dbReference type="InterPro" id="IPR015421">
    <property type="entry name" value="PyrdxlP-dep_Trfase_major"/>
</dbReference>
<feature type="modified residue" description="N6-(pyridoxal phosphate)lysine" evidence="5">
    <location>
        <position position="256"/>
    </location>
</feature>
<comment type="similarity">
    <text evidence="2">Belongs to the threonine aldolase family.</text>
</comment>
<dbReference type="PANTHER" id="PTHR48097">
    <property type="entry name" value="L-THREONINE ALDOLASE-RELATED"/>
    <property type="match status" value="1"/>
</dbReference>
<protein>
    <submittedName>
        <fullName evidence="8">Pyridoxal phosphate-dependent transferase</fullName>
    </submittedName>
</protein>
<evidence type="ECO:0000256" key="4">
    <source>
        <dbReference type="ARBA" id="ARBA00023239"/>
    </source>
</evidence>
<evidence type="ECO:0000256" key="2">
    <source>
        <dbReference type="ARBA" id="ARBA00006966"/>
    </source>
</evidence>
<dbReference type="AlphaFoldDB" id="A0A2T7A3G3"/>
<sequence length="424" mass="45983">MKVNVYWMILRTRFRASYRIGGYGWKHRNMSMKQAPSNSPSGTTTTSAWDLSPAEFDFRSDTLTTPTRSMLAALESINLGDEVYSECTTTQSLESRIASLLGKSSALFVLSGTMGNQLALRSLLVQPPHSILLDSRSHVQLYEAGGIASLSQAVTVPVVPSNGKYLQLEDVQKHAILGSDIHFAPTRVVSLENTIGGVIMPVEEVRRIGEWARGEGIKVHLDGARLWNACSVPEPSAELLGEYSKHVDSVSVCFSKSLGAPVGSCIAGDERMIANARRMRKAVGGGIRQAGVLTAMARVAVEEVFFGGKLSQANAFAKILAEKWAALGGGFTLPVDTNMLLLDLEGRGIDDEIWKGAIEEGGVIIWGDRIVCHYQNSPSAVERAKKVMEIACKAADERRRAGGPKKECGRREKKAGERTYGQSN</sequence>
<dbReference type="OrthoDB" id="10261951at2759"/>
<dbReference type="InterPro" id="IPR023603">
    <property type="entry name" value="Low_specificity_L-TA-like"/>
</dbReference>
<evidence type="ECO:0000256" key="6">
    <source>
        <dbReference type="SAM" id="MobiDB-lite"/>
    </source>
</evidence>
<dbReference type="STRING" id="42251.A0A2T7A3G3"/>
<dbReference type="GO" id="GO:0006567">
    <property type="term" value="P:L-threonine catabolic process"/>
    <property type="evidence" value="ECO:0007669"/>
    <property type="project" value="TreeGrafter"/>
</dbReference>
<dbReference type="InterPro" id="IPR015422">
    <property type="entry name" value="PyrdxlP-dep_Trfase_small"/>
</dbReference>
<dbReference type="InterPro" id="IPR015424">
    <property type="entry name" value="PyrdxlP-dep_Trfase"/>
</dbReference>
<dbReference type="GO" id="GO:0006545">
    <property type="term" value="P:glycine biosynthetic process"/>
    <property type="evidence" value="ECO:0007669"/>
    <property type="project" value="TreeGrafter"/>
</dbReference>
<reference evidence="8 9" key="1">
    <citation type="submission" date="2017-04" db="EMBL/GenBank/DDBJ databases">
        <title>Draft genome sequence of Tuber borchii Vittad., a whitish edible truffle.</title>
        <authorList>
            <consortium name="DOE Joint Genome Institute"/>
            <person name="Murat C."/>
            <person name="Kuo A."/>
            <person name="Barry K.W."/>
            <person name="Clum A."/>
            <person name="Dockter R.B."/>
            <person name="Fauchery L."/>
            <person name="Iotti M."/>
            <person name="Kohler A."/>
            <person name="Labutti K."/>
            <person name="Lindquist E.A."/>
            <person name="Lipzen A."/>
            <person name="Ohm R.A."/>
            <person name="Wang M."/>
            <person name="Grigoriev I.V."/>
            <person name="Zambonelli A."/>
            <person name="Martin F.M."/>
        </authorList>
    </citation>
    <scope>NUCLEOTIDE SEQUENCE [LARGE SCALE GENOMIC DNA]</scope>
    <source>
        <strain evidence="8 9">Tbo3840</strain>
    </source>
</reference>
<dbReference type="PANTHER" id="PTHR48097:SF9">
    <property type="entry name" value="L-THREONINE ALDOLASE"/>
    <property type="match status" value="1"/>
</dbReference>
<comment type="caution">
    <text evidence="8">The sequence shown here is derived from an EMBL/GenBank/DDBJ whole genome shotgun (WGS) entry which is preliminary data.</text>
</comment>
<evidence type="ECO:0000313" key="8">
    <source>
        <dbReference type="EMBL" id="PUU82259.1"/>
    </source>
</evidence>
<evidence type="ECO:0000313" key="9">
    <source>
        <dbReference type="Proteomes" id="UP000244722"/>
    </source>
</evidence>
<dbReference type="Proteomes" id="UP000244722">
    <property type="component" value="Unassembled WGS sequence"/>
</dbReference>
<name>A0A2T7A3G3_TUBBO</name>
<comment type="cofactor">
    <cofactor evidence="1">
        <name>pyridoxal 5'-phosphate</name>
        <dbReference type="ChEBI" id="CHEBI:597326"/>
    </cofactor>
</comment>
<feature type="compositionally biased region" description="Basic and acidic residues" evidence="6">
    <location>
        <begin position="397"/>
        <end position="417"/>
    </location>
</feature>
<dbReference type="GO" id="GO:0016740">
    <property type="term" value="F:transferase activity"/>
    <property type="evidence" value="ECO:0007669"/>
    <property type="project" value="UniProtKB-KW"/>
</dbReference>
<evidence type="ECO:0000256" key="1">
    <source>
        <dbReference type="ARBA" id="ARBA00001933"/>
    </source>
</evidence>
<dbReference type="GO" id="GO:0005829">
    <property type="term" value="C:cytosol"/>
    <property type="evidence" value="ECO:0007669"/>
    <property type="project" value="TreeGrafter"/>
</dbReference>
<dbReference type="GO" id="GO:0008732">
    <property type="term" value="F:L-allo-threonine aldolase activity"/>
    <property type="evidence" value="ECO:0007669"/>
    <property type="project" value="TreeGrafter"/>
</dbReference>
<proteinExistence type="inferred from homology"/>
<feature type="domain" description="Aromatic amino acid beta-eliminating lyase/threonine aldolase" evidence="7">
    <location>
        <begin position="57"/>
        <end position="344"/>
    </location>
</feature>
<keyword evidence="4" id="KW-0456">Lyase</keyword>
<dbReference type="InterPro" id="IPR001597">
    <property type="entry name" value="ArAA_b-elim_lyase/Thr_aldolase"/>
</dbReference>